<dbReference type="Proteomes" id="UP001597417">
    <property type="component" value="Unassembled WGS sequence"/>
</dbReference>
<dbReference type="InterPro" id="IPR012349">
    <property type="entry name" value="Split_barrel_FMN-bd"/>
</dbReference>
<dbReference type="PANTHER" id="PTHR39428:SF1">
    <property type="entry name" value="F420H(2)-DEPENDENT QUINONE REDUCTASE RV1261C"/>
    <property type="match status" value="1"/>
</dbReference>
<accession>A0ABW5FY55</accession>
<evidence type="ECO:0000313" key="3">
    <source>
        <dbReference type="EMBL" id="MFD2419099.1"/>
    </source>
</evidence>
<comment type="catalytic activity">
    <reaction evidence="2">
        <text>oxidized coenzyme F420-(gamma-L-Glu)(n) + a quinol + H(+) = reduced coenzyme F420-(gamma-L-Glu)(n) + a quinone</text>
        <dbReference type="Rhea" id="RHEA:39663"/>
        <dbReference type="Rhea" id="RHEA-COMP:12939"/>
        <dbReference type="Rhea" id="RHEA-COMP:14378"/>
        <dbReference type="ChEBI" id="CHEBI:15378"/>
        <dbReference type="ChEBI" id="CHEBI:24646"/>
        <dbReference type="ChEBI" id="CHEBI:132124"/>
        <dbReference type="ChEBI" id="CHEBI:133980"/>
        <dbReference type="ChEBI" id="CHEBI:139511"/>
    </reaction>
</comment>
<dbReference type="InterPro" id="IPR004378">
    <property type="entry name" value="F420H2_quin_Rdtase"/>
</dbReference>
<dbReference type="PANTHER" id="PTHR39428">
    <property type="entry name" value="F420H(2)-DEPENDENT QUINONE REDUCTASE RV1261C"/>
    <property type="match status" value="1"/>
</dbReference>
<dbReference type="SUPFAM" id="SSF50475">
    <property type="entry name" value="FMN-binding split barrel"/>
    <property type="match status" value="1"/>
</dbReference>
<keyword evidence="4" id="KW-1185">Reference proteome</keyword>
<dbReference type="NCBIfam" id="TIGR00026">
    <property type="entry name" value="hi_GC_TIGR00026"/>
    <property type="match status" value="1"/>
</dbReference>
<sequence length="181" mass="19600">MSDLPTTTTNEAKAPGLTRWNERIIAEVRANGGYAAWSSEEDFAAGRPVPPRIPGFDERGMPLILVHHTGAKTGRERVSPLFYQPVGDGWAVFGTHGGSPRHPVWYANLMANPQATVEVGAERVQVVARLAQGAERQRIWAKEIALVPGFADFEAAAGRQIPVVVLERVDTPASIPPSSKE</sequence>
<comment type="similarity">
    <text evidence="1">Belongs to the F420H(2)-dependent quinone reductase family.</text>
</comment>
<name>A0ABW5FY55_9PSEU</name>
<comment type="caution">
    <text evidence="3">The sequence shown here is derived from an EMBL/GenBank/DDBJ whole genome shotgun (WGS) entry which is preliminary data.</text>
</comment>
<reference evidence="4" key="1">
    <citation type="journal article" date="2019" name="Int. J. Syst. Evol. Microbiol.">
        <title>The Global Catalogue of Microorganisms (GCM) 10K type strain sequencing project: providing services to taxonomists for standard genome sequencing and annotation.</title>
        <authorList>
            <consortium name="The Broad Institute Genomics Platform"/>
            <consortium name="The Broad Institute Genome Sequencing Center for Infectious Disease"/>
            <person name="Wu L."/>
            <person name="Ma J."/>
        </authorList>
    </citation>
    <scope>NUCLEOTIDE SEQUENCE [LARGE SCALE GENOMIC DNA]</scope>
    <source>
        <strain evidence="4">CGMCC 4.7645</strain>
    </source>
</reference>
<evidence type="ECO:0000256" key="1">
    <source>
        <dbReference type="ARBA" id="ARBA00008710"/>
    </source>
</evidence>
<dbReference type="RefSeq" id="WP_378267116.1">
    <property type="nucleotide sequence ID" value="NZ_JBHUKR010000011.1"/>
</dbReference>
<dbReference type="EMBL" id="JBHUKR010000011">
    <property type="protein sequence ID" value="MFD2419099.1"/>
    <property type="molecule type" value="Genomic_DNA"/>
</dbReference>
<proteinExistence type="inferred from homology"/>
<organism evidence="3 4">
    <name type="scientific">Amycolatopsis pigmentata</name>
    <dbReference type="NCBI Taxonomy" id="450801"/>
    <lineage>
        <taxon>Bacteria</taxon>
        <taxon>Bacillati</taxon>
        <taxon>Actinomycetota</taxon>
        <taxon>Actinomycetes</taxon>
        <taxon>Pseudonocardiales</taxon>
        <taxon>Pseudonocardiaceae</taxon>
        <taxon>Amycolatopsis</taxon>
    </lineage>
</organism>
<evidence type="ECO:0000313" key="4">
    <source>
        <dbReference type="Proteomes" id="UP001597417"/>
    </source>
</evidence>
<evidence type="ECO:0000256" key="2">
    <source>
        <dbReference type="ARBA" id="ARBA00049106"/>
    </source>
</evidence>
<gene>
    <name evidence="3" type="ORF">ACFSXZ_22460</name>
</gene>
<dbReference type="Gene3D" id="2.30.110.10">
    <property type="entry name" value="Electron Transport, Fmn-binding Protein, Chain A"/>
    <property type="match status" value="1"/>
</dbReference>
<dbReference type="Pfam" id="PF04075">
    <property type="entry name" value="F420H2_quin_red"/>
    <property type="match status" value="1"/>
</dbReference>
<protein>
    <submittedName>
        <fullName evidence="3">Nitroreductase/quinone reductase family protein</fullName>
    </submittedName>
</protein>